<feature type="domain" description="Insertion element IS150 protein InsJ-like helix-turn-helix" evidence="1">
    <location>
        <begin position="15"/>
        <end position="62"/>
    </location>
</feature>
<dbReference type="SUPFAM" id="SSF46689">
    <property type="entry name" value="Homeodomain-like"/>
    <property type="match status" value="1"/>
</dbReference>
<dbReference type="Pfam" id="PF13518">
    <property type="entry name" value="HTH_28"/>
    <property type="match status" value="1"/>
</dbReference>
<dbReference type="Proteomes" id="UP001589854">
    <property type="component" value="Unassembled WGS sequence"/>
</dbReference>
<proteinExistence type="predicted"/>
<dbReference type="EMBL" id="JBHLVO010000009">
    <property type="protein sequence ID" value="MFC0272275.1"/>
    <property type="molecule type" value="Genomic_DNA"/>
</dbReference>
<accession>A0ABV6GFF4</accession>
<organism evidence="2 3">
    <name type="scientific">Metabacillus herbersteinensis</name>
    <dbReference type="NCBI Taxonomy" id="283816"/>
    <lineage>
        <taxon>Bacteria</taxon>
        <taxon>Bacillati</taxon>
        <taxon>Bacillota</taxon>
        <taxon>Bacilli</taxon>
        <taxon>Bacillales</taxon>
        <taxon>Bacillaceae</taxon>
        <taxon>Metabacillus</taxon>
    </lineage>
</organism>
<evidence type="ECO:0000259" key="1">
    <source>
        <dbReference type="Pfam" id="PF13518"/>
    </source>
</evidence>
<evidence type="ECO:0000313" key="2">
    <source>
        <dbReference type="EMBL" id="MFC0272275.1"/>
    </source>
</evidence>
<dbReference type="RefSeq" id="WP_378934426.1">
    <property type="nucleotide sequence ID" value="NZ_JBHLVO010000009.1"/>
</dbReference>
<dbReference type="InterPro" id="IPR009057">
    <property type="entry name" value="Homeodomain-like_sf"/>
</dbReference>
<comment type="caution">
    <text evidence="2">The sequence shown here is derived from an EMBL/GenBank/DDBJ whole genome shotgun (WGS) entry which is preliminary data.</text>
</comment>
<evidence type="ECO:0000313" key="3">
    <source>
        <dbReference type="Proteomes" id="UP001589854"/>
    </source>
</evidence>
<dbReference type="InterPro" id="IPR055247">
    <property type="entry name" value="InsJ-like_HTH"/>
</dbReference>
<sequence>MNKKHRKHHLDPKIKISAAKDYLHGFKTSSELAHELNVDPDTILNWAKKYKLHGPDSLYKLDKSKTNDTLKLQKEIEQLKSTLRAKDVEIDILKKFQAFLKENE</sequence>
<protein>
    <submittedName>
        <fullName evidence="2">Helix-turn-helix domain-containing protein</fullName>
    </submittedName>
</protein>
<name>A0ABV6GFF4_9BACI</name>
<gene>
    <name evidence="2" type="ORF">ACFFIX_12595</name>
</gene>
<reference evidence="2 3" key="1">
    <citation type="submission" date="2024-09" db="EMBL/GenBank/DDBJ databases">
        <authorList>
            <person name="Sun Q."/>
            <person name="Mori K."/>
        </authorList>
    </citation>
    <scope>NUCLEOTIDE SEQUENCE [LARGE SCALE GENOMIC DNA]</scope>
    <source>
        <strain evidence="2 3">CCM 7228</strain>
    </source>
</reference>
<keyword evidence="3" id="KW-1185">Reference proteome</keyword>